<keyword evidence="2" id="KW-0812">Transmembrane</keyword>
<evidence type="ECO:0000256" key="2">
    <source>
        <dbReference type="SAM" id="Phobius"/>
    </source>
</evidence>
<dbReference type="NCBIfam" id="NF038083">
    <property type="entry name" value="CU044_5270_fam"/>
    <property type="match status" value="1"/>
</dbReference>
<keyword evidence="2" id="KW-1133">Transmembrane helix</keyword>
<dbReference type="InterPro" id="IPR047789">
    <property type="entry name" value="CU044_5270-like"/>
</dbReference>
<proteinExistence type="predicted"/>
<dbReference type="Proteomes" id="UP000627838">
    <property type="component" value="Unassembled WGS sequence"/>
</dbReference>
<comment type="caution">
    <text evidence="3">The sequence shown here is derived from an EMBL/GenBank/DDBJ whole genome shotgun (WGS) entry which is preliminary data.</text>
</comment>
<dbReference type="RefSeq" id="WP_192760657.1">
    <property type="nucleotide sequence ID" value="NZ_JADBDZ010000001.1"/>
</dbReference>
<evidence type="ECO:0000313" key="4">
    <source>
        <dbReference type="Proteomes" id="UP000627838"/>
    </source>
</evidence>
<protein>
    <recommendedName>
        <fullName evidence="5">CU044_5270 family protein</fullName>
    </recommendedName>
</protein>
<keyword evidence="2" id="KW-0472">Membrane</keyword>
<reference evidence="3 4" key="1">
    <citation type="submission" date="2020-10" db="EMBL/GenBank/DDBJ databases">
        <title>Sequencing the genomes of 1000 actinobacteria strains.</title>
        <authorList>
            <person name="Klenk H.-P."/>
        </authorList>
    </citation>
    <scope>NUCLEOTIDE SEQUENCE [LARGE SCALE GENOMIC DNA]</scope>
    <source>
        <strain evidence="3 4">DSM 46744</strain>
    </source>
</reference>
<organism evidence="3 4">
    <name type="scientific">Actinomadura algeriensis</name>
    <dbReference type="NCBI Taxonomy" id="1679523"/>
    <lineage>
        <taxon>Bacteria</taxon>
        <taxon>Bacillati</taxon>
        <taxon>Actinomycetota</taxon>
        <taxon>Actinomycetes</taxon>
        <taxon>Streptosporangiales</taxon>
        <taxon>Thermomonosporaceae</taxon>
        <taxon>Actinomadura</taxon>
    </lineage>
</organism>
<feature type="compositionally biased region" description="Basic and acidic residues" evidence="1">
    <location>
        <begin position="8"/>
        <end position="17"/>
    </location>
</feature>
<evidence type="ECO:0000313" key="3">
    <source>
        <dbReference type="EMBL" id="MBE1534247.1"/>
    </source>
</evidence>
<keyword evidence="4" id="KW-1185">Reference proteome</keyword>
<accession>A0ABR9JUK0</accession>
<dbReference type="EMBL" id="JADBDZ010000001">
    <property type="protein sequence ID" value="MBE1534247.1"/>
    <property type="molecule type" value="Genomic_DNA"/>
</dbReference>
<feature type="region of interest" description="Disordered" evidence="1">
    <location>
        <begin position="1"/>
        <end position="24"/>
    </location>
</feature>
<gene>
    <name evidence="3" type="ORF">H4W34_004080</name>
</gene>
<sequence>MNELDELGELRGFRDEVPAPGPDRLAAGRARLLRESRRGRPRFRRPAARFVLAACAAVLVGAGGTVVALQGGSPPAGTRPVSATVFLERAAAAAERDTGRRPANDQWVYTKVFFDNDDRPRQARPRDRQEQWIRFDGLKSAYPPPIAGPGEQLKIVDNDYAETYGDDSEERTPAEWYDYLRGLPGEPSALLAAVYRRHDEYVREFGGVRFPQGRDQWVFSRLADYLARVPVVPPSTRAAVFRALGAVPGVQVRGGAVDALGRSGTAVVRTGADGVREEVVIATGSYAYLGVRMVTTVPKTFSPRPGLGAPKEFRRVTPAGEVLNDQALEASGIVDEPGARP</sequence>
<name>A0ABR9JUK0_9ACTN</name>
<feature type="transmembrane region" description="Helical" evidence="2">
    <location>
        <begin position="47"/>
        <end position="69"/>
    </location>
</feature>
<evidence type="ECO:0000256" key="1">
    <source>
        <dbReference type="SAM" id="MobiDB-lite"/>
    </source>
</evidence>
<evidence type="ECO:0008006" key="5">
    <source>
        <dbReference type="Google" id="ProtNLM"/>
    </source>
</evidence>